<dbReference type="PANTHER" id="PTHR15264:SF2">
    <property type="entry name" value="PROGRAMMED CELL DEATH PROTEIN 1"/>
    <property type="match status" value="1"/>
</dbReference>
<dbReference type="Gene3D" id="2.60.40.10">
    <property type="entry name" value="Immunoglobulins"/>
    <property type="match status" value="1"/>
</dbReference>
<dbReference type="Pfam" id="PF07686">
    <property type="entry name" value="V-set"/>
    <property type="match status" value="1"/>
</dbReference>
<reference evidence="4" key="1">
    <citation type="submission" date="2025-08" db="UniProtKB">
        <authorList>
            <consortium name="RefSeq"/>
        </authorList>
    </citation>
    <scope>IDENTIFICATION</scope>
</reference>
<evidence type="ECO:0000256" key="1">
    <source>
        <dbReference type="SAM" id="Phobius"/>
    </source>
</evidence>
<dbReference type="GO" id="GO:0070234">
    <property type="term" value="P:positive regulation of T cell apoptotic process"/>
    <property type="evidence" value="ECO:0007669"/>
    <property type="project" value="TreeGrafter"/>
</dbReference>
<dbReference type="RefSeq" id="XP_033815542.1">
    <property type="nucleotide sequence ID" value="XM_033959651.1"/>
</dbReference>
<dbReference type="GO" id="GO:0050777">
    <property type="term" value="P:negative regulation of immune response"/>
    <property type="evidence" value="ECO:0007669"/>
    <property type="project" value="InterPro"/>
</dbReference>
<dbReference type="InterPro" id="IPR036179">
    <property type="entry name" value="Ig-like_dom_sf"/>
</dbReference>
<feature type="transmembrane region" description="Helical" evidence="1">
    <location>
        <begin position="201"/>
        <end position="224"/>
    </location>
</feature>
<dbReference type="InParanoid" id="A0A6P8SBI2"/>
<dbReference type="SMART" id="SM00409">
    <property type="entry name" value="IG"/>
    <property type="match status" value="1"/>
</dbReference>
<protein>
    <submittedName>
        <fullName evidence="4">Programmed cell death protein 1 isoform X1</fullName>
    </submittedName>
</protein>
<evidence type="ECO:0000259" key="2">
    <source>
        <dbReference type="PROSITE" id="PS50835"/>
    </source>
</evidence>
<dbReference type="GO" id="GO:0009897">
    <property type="term" value="C:external side of plasma membrane"/>
    <property type="evidence" value="ECO:0007669"/>
    <property type="project" value="TreeGrafter"/>
</dbReference>
<evidence type="ECO:0000313" key="4">
    <source>
        <dbReference type="RefSeq" id="XP_033815542.1"/>
    </source>
</evidence>
<sequence length="299" mass="33512">MQEQSVGAQHGRGCQLMGELLPKGHIALGGSTRCSLNAMKCLKLITSVCAMMLCQLPLPLLTQSDEKLVLRRSFPEVQPHLGATVRFYCNVSMVHYNYDEVTINWHKSEFGMIAQFSHKNASVKDERFKILLNRTTGTAELSIKDLWRNDSGMYYCERIDTSALVLRSNFLTLTVTENAEVLSTVTPEVVPPHTSDITVPVSVTSVSIAVLLLLLLGYILFLLLRKTEDNKKLQSENKHLDKEPWALPVYTVDYGVLEFQTDGSTKIPPEVPPSDSVEYATIIFPEAEPANKKRRQESL</sequence>
<feature type="domain" description="Ig-like" evidence="2">
    <location>
        <begin position="59"/>
        <end position="172"/>
    </location>
</feature>
<dbReference type="OrthoDB" id="9940233at2759"/>
<organism evidence="3 4">
    <name type="scientific">Geotrypetes seraphini</name>
    <name type="common">Gaboon caecilian</name>
    <name type="synonym">Caecilia seraphini</name>
    <dbReference type="NCBI Taxonomy" id="260995"/>
    <lineage>
        <taxon>Eukaryota</taxon>
        <taxon>Metazoa</taxon>
        <taxon>Chordata</taxon>
        <taxon>Craniata</taxon>
        <taxon>Vertebrata</taxon>
        <taxon>Euteleostomi</taxon>
        <taxon>Amphibia</taxon>
        <taxon>Gymnophiona</taxon>
        <taxon>Geotrypetes</taxon>
    </lineage>
</organism>
<evidence type="ECO:0000313" key="3">
    <source>
        <dbReference type="Proteomes" id="UP000515159"/>
    </source>
</evidence>
<name>A0A6P8SBI2_GEOSA</name>
<dbReference type="KEGG" id="gsh:117367234"/>
<dbReference type="CTD" id="5133"/>
<proteinExistence type="predicted"/>
<keyword evidence="3" id="KW-1185">Reference proteome</keyword>
<gene>
    <name evidence="4" type="primary">PDCD1</name>
</gene>
<dbReference type="InterPro" id="IPR003599">
    <property type="entry name" value="Ig_sub"/>
</dbReference>
<dbReference type="PANTHER" id="PTHR15264">
    <property type="entry name" value="PROGRAMMED CELL DEATH PROTEIN 1"/>
    <property type="match status" value="1"/>
</dbReference>
<dbReference type="InterPro" id="IPR007110">
    <property type="entry name" value="Ig-like_dom"/>
</dbReference>
<keyword evidence="1" id="KW-0472">Membrane</keyword>
<dbReference type="FunCoup" id="A0A6P8SBI2">
    <property type="interactions" value="547"/>
</dbReference>
<dbReference type="InterPro" id="IPR013783">
    <property type="entry name" value="Ig-like_fold"/>
</dbReference>
<accession>A0A6P8SBI2</accession>
<dbReference type="PROSITE" id="PS50835">
    <property type="entry name" value="IG_LIKE"/>
    <property type="match status" value="1"/>
</dbReference>
<keyword evidence="1" id="KW-0812">Transmembrane</keyword>
<dbReference type="GeneID" id="117367234"/>
<dbReference type="InterPro" id="IPR013106">
    <property type="entry name" value="Ig_V-set"/>
</dbReference>
<keyword evidence="1" id="KW-1133">Transmembrane helix</keyword>
<dbReference type="Proteomes" id="UP000515159">
    <property type="component" value="Chromosome 9"/>
</dbReference>
<dbReference type="SUPFAM" id="SSF48726">
    <property type="entry name" value="Immunoglobulin"/>
    <property type="match status" value="1"/>
</dbReference>
<dbReference type="InterPro" id="IPR042379">
    <property type="entry name" value="PDCD1"/>
</dbReference>
<dbReference type="AlphaFoldDB" id="A0A6P8SBI2"/>